<gene>
    <name evidence="1" type="ORF">VKT23_000073</name>
</gene>
<dbReference type="EMBL" id="JBANRG010000001">
    <property type="protein sequence ID" value="KAK7471965.1"/>
    <property type="molecule type" value="Genomic_DNA"/>
</dbReference>
<comment type="caution">
    <text evidence="1">The sequence shown here is derived from an EMBL/GenBank/DDBJ whole genome shotgun (WGS) entry which is preliminary data.</text>
</comment>
<proteinExistence type="predicted"/>
<evidence type="ECO:0000313" key="1">
    <source>
        <dbReference type="EMBL" id="KAK7471965.1"/>
    </source>
</evidence>
<reference evidence="1 2" key="1">
    <citation type="submission" date="2024-01" db="EMBL/GenBank/DDBJ databases">
        <title>A draft genome for the cacao thread blight pathogen Marasmiellus scandens.</title>
        <authorList>
            <person name="Baruah I.K."/>
            <person name="Leung J."/>
            <person name="Bukari Y."/>
            <person name="Amoako-Attah I."/>
            <person name="Meinhardt L.W."/>
            <person name="Bailey B.A."/>
            <person name="Cohen S.P."/>
        </authorList>
    </citation>
    <scope>NUCLEOTIDE SEQUENCE [LARGE SCALE GENOMIC DNA]</scope>
    <source>
        <strain evidence="1 2">GH-19</strain>
    </source>
</reference>
<name>A0ABR1K6J3_9AGAR</name>
<accession>A0ABR1K6J3</accession>
<keyword evidence="2" id="KW-1185">Reference proteome</keyword>
<dbReference type="Proteomes" id="UP001498398">
    <property type="component" value="Unassembled WGS sequence"/>
</dbReference>
<sequence length="277" mass="30175">MSADTPAWKFLLSKNIQSPQEATDAGTKLAGMITSSPLGNNTPTPESVAIHILNEAIESPVKIDVLLSIYVAMANALPDDFTDATRFRGRDTARKALGIELSNCTQSLNPVLRPIFVDLLDDTCRNIPHDSNPTEVAEAVLKMAEYRRIYIMAAAMYGRARVMDAVMEDDPAYDMAIGRIEDSLGLCTNAVVQTESNHVAAALYILASGSSLAGHWEAVKRQNAIDQIIGALEKRIVDEASFKLKLLFSSAVLVLKSGEPGWSSEKLFADTSNLWLY</sequence>
<evidence type="ECO:0000313" key="2">
    <source>
        <dbReference type="Proteomes" id="UP001498398"/>
    </source>
</evidence>
<organism evidence="1 2">
    <name type="scientific">Marasmiellus scandens</name>
    <dbReference type="NCBI Taxonomy" id="2682957"/>
    <lineage>
        <taxon>Eukaryota</taxon>
        <taxon>Fungi</taxon>
        <taxon>Dikarya</taxon>
        <taxon>Basidiomycota</taxon>
        <taxon>Agaricomycotina</taxon>
        <taxon>Agaricomycetes</taxon>
        <taxon>Agaricomycetidae</taxon>
        <taxon>Agaricales</taxon>
        <taxon>Marasmiineae</taxon>
        <taxon>Omphalotaceae</taxon>
        <taxon>Marasmiellus</taxon>
    </lineage>
</organism>
<protein>
    <submittedName>
        <fullName evidence="1">Uncharacterized protein</fullName>
    </submittedName>
</protein>